<accession>A0A285NEA1</accession>
<sequence length="702" mass="75425">MDIRNGLKHHLRHAPLPLIFCLSVLATPVAHSEEVKWRLPKLSSPSSPGATGAEQQTDGEGYEIFAAGGASLLEPSIRPQARLFKGASAATSGFSGSYIRLPLVAPGETPEVNASPEMRFIDPNGASVTLLGLDNMEAAMVAQEIKRRPYDQILAKDVGQVFGLAMDDAKDPSLFIAAASAYGLPIVGGDENGDGVEDRLFSGQEGARFMDALFGSNPESGPGTIYRVDGTTGQIEVFANIELDGVKNSGPGLGQVAYDPVSRQIFVSDLDTGMIHRLDMSGADQEQFDHGVTARSLAGRPEIAFDPANRLNIEDEAFDAEDPSTWHYTAPERRVWGLAVHNGRLYYAVGDGPEIWSVGIDPTSGAFSFDARWELTLSDEHGDEEISDIAFGADGSMILAQRGKRVARFDFTELVEGGNAKTLRFYREKPDDPATPSKWVEKPIEYAVGFPASHDNGSGGIGLGPAYDEFGRLNFKACKGTLWNSGDRLRGGEAYADALRSGGALAIDGLQGQPVGLSKAENSPPWVSYFHDYDGRYPSKKNAGHVGDVEILGCQGEPEYGYFDPGIPDWPGDPGGEWWPCLFNPQWCEPPKRDVCVNTKAKLVCDATKGKYVLKLIASEGKDYGFDTMSIMDPTSRMTELPGDKPFPGSVSVPTTGLLNGSLGQVNVCAFNSADKATGQPFDCCKVSVEFTIPDINCSLGE</sequence>
<dbReference type="EMBL" id="OBEL01000001">
    <property type="protein sequence ID" value="SNZ07834.1"/>
    <property type="molecule type" value="Genomic_DNA"/>
</dbReference>
<evidence type="ECO:0000313" key="2">
    <source>
        <dbReference type="Proteomes" id="UP000219439"/>
    </source>
</evidence>
<name>A0A285NEA1_9HYPH</name>
<keyword evidence="2" id="KW-1185">Reference proteome</keyword>
<evidence type="ECO:0000313" key="1">
    <source>
        <dbReference type="EMBL" id="SNZ07834.1"/>
    </source>
</evidence>
<organism evidence="1 2">
    <name type="scientific">Cohaesibacter gelatinilyticus</name>
    <dbReference type="NCBI Taxonomy" id="372072"/>
    <lineage>
        <taxon>Bacteria</taxon>
        <taxon>Pseudomonadati</taxon>
        <taxon>Pseudomonadota</taxon>
        <taxon>Alphaproteobacteria</taxon>
        <taxon>Hyphomicrobiales</taxon>
        <taxon>Cohaesibacteraceae</taxon>
    </lineage>
</organism>
<dbReference type="Proteomes" id="UP000219439">
    <property type="component" value="Unassembled WGS sequence"/>
</dbReference>
<dbReference type="AlphaFoldDB" id="A0A285NEA1"/>
<proteinExistence type="predicted"/>
<dbReference type="OrthoDB" id="8433035at2"/>
<gene>
    <name evidence="1" type="ORF">SAMN06265368_1292</name>
</gene>
<reference evidence="1 2" key="1">
    <citation type="submission" date="2017-09" db="EMBL/GenBank/DDBJ databases">
        <authorList>
            <person name="Ehlers B."/>
            <person name="Leendertz F.H."/>
        </authorList>
    </citation>
    <scope>NUCLEOTIDE SEQUENCE [LARGE SCALE GENOMIC DNA]</scope>
    <source>
        <strain evidence="1 2">DSM 18289</strain>
    </source>
</reference>
<dbReference type="RefSeq" id="WP_097152496.1">
    <property type="nucleotide sequence ID" value="NZ_OBEL01000001.1"/>
</dbReference>
<protein>
    <submittedName>
        <fullName evidence="1">Uncharacterized protein</fullName>
    </submittedName>
</protein>
<dbReference type="SUPFAM" id="SSF75011">
    <property type="entry name" value="3-carboxy-cis,cis-mucoante lactonizing enzyme"/>
    <property type="match status" value="1"/>
</dbReference>